<proteinExistence type="predicted"/>
<dbReference type="AlphaFoldDB" id="A0A6L5YKW9"/>
<gene>
    <name evidence="2" type="ORF">FYJ59_11960</name>
</gene>
<keyword evidence="1" id="KW-0732">Signal</keyword>
<sequence>MNCIILLLLLFCGGNSCGNNNSCGSSNACGARRLEDAGCCEDRDCRPLRPDFPNFTPVDDPAFSRRNDGKCETCGCEQNS</sequence>
<evidence type="ECO:0000256" key="1">
    <source>
        <dbReference type="SAM" id="SignalP"/>
    </source>
</evidence>
<name>A0A6L5YKW9_9FIRM</name>
<accession>A0A6L5YKW9</accession>
<dbReference type="RefSeq" id="WP_022153141.1">
    <property type="nucleotide sequence ID" value="NZ_DAWCKG010000073.1"/>
</dbReference>
<protein>
    <submittedName>
        <fullName evidence="2">Uncharacterized protein</fullName>
    </submittedName>
</protein>
<dbReference type="EMBL" id="VUMU01000017">
    <property type="protein sequence ID" value="MST58945.1"/>
    <property type="molecule type" value="Genomic_DNA"/>
</dbReference>
<organism evidence="2 3">
    <name type="scientific">Waltera intestinalis</name>
    <dbReference type="NCBI Taxonomy" id="2606635"/>
    <lineage>
        <taxon>Bacteria</taxon>
        <taxon>Bacillati</taxon>
        <taxon>Bacillota</taxon>
        <taxon>Clostridia</taxon>
        <taxon>Lachnospirales</taxon>
        <taxon>Lachnospiraceae</taxon>
        <taxon>Waltera</taxon>
    </lineage>
</organism>
<dbReference type="Proteomes" id="UP000476055">
    <property type="component" value="Unassembled WGS sequence"/>
</dbReference>
<evidence type="ECO:0000313" key="2">
    <source>
        <dbReference type="EMBL" id="MST58945.1"/>
    </source>
</evidence>
<reference evidence="2 3" key="1">
    <citation type="submission" date="2019-08" db="EMBL/GenBank/DDBJ databases">
        <title>In-depth cultivation of the pig gut microbiome towards novel bacterial diversity and tailored functional studies.</title>
        <authorList>
            <person name="Wylensek D."/>
            <person name="Hitch T.C.A."/>
            <person name="Clavel T."/>
        </authorList>
    </citation>
    <scope>NUCLEOTIDE SEQUENCE [LARGE SCALE GENOMIC DNA]</scope>
    <source>
        <strain evidence="2 3">WCA3-601-WT-6H</strain>
    </source>
</reference>
<comment type="caution">
    <text evidence="2">The sequence shown here is derived from an EMBL/GenBank/DDBJ whole genome shotgun (WGS) entry which is preliminary data.</text>
</comment>
<feature type="chain" id="PRO_5039413214" evidence="1">
    <location>
        <begin position="19"/>
        <end position="80"/>
    </location>
</feature>
<keyword evidence="3" id="KW-1185">Reference proteome</keyword>
<evidence type="ECO:0000313" key="3">
    <source>
        <dbReference type="Proteomes" id="UP000476055"/>
    </source>
</evidence>
<feature type="signal peptide" evidence="1">
    <location>
        <begin position="1"/>
        <end position="18"/>
    </location>
</feature>